<dbReference type="PANTHER" id="PTHR11851">
    <property type="entry name" value="METALLOPROTEASE"/>
    <property type="match status" value="1"/>
</dbReference>
<dbReference type="RefSeq" id="WP_149074561.1">
    <property type="nucleotide sequence ID" value="NZ_CP043329.1"/>
</dbReference>
<evidence type="ECO:0000313" key="3">
    <source>
        <dbReference type="Proteomes" id="UP000323653"/>
    </source>
</evidence>
<feature type="domain" description="Peptidase M16 C-terminal" evidence="1">
    <location>
        <begin position="181"/>
        <end position="355"/>
    </location>
</feature>
<dbReference type="InterPro" id="IPR050361">
    <property type="entry name" value="MPP/UQCRC_Complex"/>
</dbReference>
<organism evidence="2 3">
    <name type="scientific">Pedobacter aquae</name>
    <dbReference type="NCBI Taxonomy" id="2605747"/>
    <lineage>
        <taxon>Bacteria</taxon>
        <taxon>Pseudomonadati</taxon>
        <taxon>Bacteroidota</taxon>
        <taxon>Sphingobacteriia</taxon>
        <taxon>Sphingobacteriales</taxon>
        <taxon>Sphingobacteriaceae</taxon>
        <taxon>Pedobacter</taxon>
    </lineage>
</organism>
<protein>
    <submittedName>
        <fullName evidence="2">Insulinase family protein</fullName>
    </submittedName>
</protein>
<name>A0A5C0VIR5_9SPHI</name>
<dbReference type="Pfam" id="PF05193">
    <property type="entry name" value="Peptidase_M16_C"/>
    <property type="match status" value="1"/>
</dbReference>
<keyword evidence="3" id="KW-1185">Reference proteome</keyword>
<dbReference type="SUPFAM" id="SSF63411">
    <property type="entry name" value="LuxS/MPP-like metallohydrolase"/>
    <property type="match status" value="2"/>
</dbReference>
<dbReference type="Gene3D" id="3.30.830.10">
    <property type="entry name" value="Metalloenzyme, LuxS/M16 peptidase-like"/>
    <property type="match status" value="2"/>
</dbReference>
<proteinExistence type="predicted"/>
<dbReference type="AlphaFoldDB" id="A0A5C0VIR5"/>
<dbReference type="PANTHER" id="PTHR11851:SF224">
    <property type="entry name" value="PROCESSING PROTEASE"/>
    <property type="match status" value="1"/>
</dbReference>
<dbReference type="EMBL" id="CP043329">
    <property type="protein sequence ID" value="QEK51591.1"/>
    <property type="molecule type" value="Genomic_DNA"/>
</dbReference>
<dbReference type="InterPro" id="IPR007863">
    <property type="entry name" value="Peptidase_M16_C"/>
</dbReference>
<evidence type="ECO:0000259" key="1">
    <source>
        <dbReference type="Pfam" id="PF05193"/>
    </source>
</evidence>
<evidence type="ECO:0000313" key="2">
    <source>
        <dbReference type="EMBL" id="QEK51591.1"/>
    </source>
</evidence>
<dbReference type="InterPro" id="IPR011249">
    <property type="entry name" value="Metalloenz_LuxS/M16"/>
</dbReference>
<accession>A0A5C0VIR5</accession>
<sequence>MLDRNTAPQFKNIEDIHFIQASKHQLANEIPVFIINAGDQELVRIEFIFKNVNWDIQKPLLSLAANTMLNDGTSNLSGAEIANKIDYYGAFFQTEYGLDRSAVVLYSLNKHLPNTLPIIKEVLTDSVYPEKEVDTFINNQKQKLKVSLEKNDFLARRQFSKAIFGDTIYGFSSSLEDYDALNQADLRQHFEQTYHPENCTIVVSGKVNEDILTLLNSLFGAWKSDVAFKPNTVEFKAADEKYHYIEKAQALQSAIRIGMPSINRKHQDFPALQVLNTILGGYFGSRLMANIREDKGYTYGIGSANVSLEQAGYFFIASEVGTDVCADTLVQIEKEVYILKTQLIGDEELALVKNYLLGSLLGSLENAFSHADKFKNIYFFNQDYEYYTNYINTIKTINAPQLLELANKYWDFDQFYKVIVGKV</sequence>
<dbReference type="KEGG" id="pej:FYC62_07915"/>
<dbReference type="GO" id="GO:0046872">
    <property type="term" value="F:metal ion binding"/>
    <property type="evidence" value="ECO:0007669"/>
    <property type="project" value="InterPro"/>
</dbReference>
<reference evidence="2 3" key="1">
    <citation type="submission" date="2019-08" db="EMBL/GenBank/DDBJ databases">
        <title>Pedobacter sp. nov., isolated from Han river, South Korea.</title>
        <authorList>
            <person name="Lee D.-H."/>
            <person name="Kim Y.-S."/>
            <person name="Hwang E.-M."/>
            <person name="Le Tran T.C."/>
            <person name="Cha C.-J."/>
        </authorList>
    </citation>
    <scope>NUCLEOTIDE SEQUENCE [LARGE SCALE GENOMIC DNA]</scope>
    <source>
        <strain evidence="2 3">CJ43</strain>
    </source>
</reference>
<dbReference type="Proteomes" id="UP000323653">
    <property type="component" value="Chromosome"/>
</dbReference>
<gene>
    <name evidence="2" type="ORF">FYC62_07915</name>
</gene>